<dbReference type="Gene3D" id="3.30.70.330">
    <property type="match status" value="1"/>
</dbReference>
<dbReference type="SUPFAM" id="SSF54928">
    <property type="entry name" value="RNA-binding domain, RBD"/>
    <property type="match status" value="1"/>
</dbReference>
<feature type="domain" description="RRM" evidence="8">
    <location>
        <begin position="54"/>
        <end position="131"/>
    </location>
</feature>
<dbReference type="GO" id="GO:0003729">
    <property type="term" value="F:mRNA binding"/>
    <property type="evidence" value="ECO:0007669"/>
    <property type="project" value="TreeGrafter"/>
</dbReference>
<dbReference type="InterPro" id="IPR051183">
    <property type="entry name" value="U1_U11-U12_snRNP_70-35kDa"/>
</dbReference>
<accession>A0A2R5LJ47</accession>
<evidence type="ECO:0000256" key="7">
    <source>
        <dbReference type="SAM" id="MobiDB-lite"/>
    </source>
</evidence>
<evidence type="ECO:0000256" key="1">
    <source>
        <dbReference type="ARBA" id="ARBA00004123"/>
    </source>
</evidence>
<dbReference type="GO" id="GO:0000398">
    <property type="term" value="P:mRNA splicing, via spliceosome"/>
    <property type="evidence" value="ECO:0007669"/>
    <property type="project" value="TreeGrafter"/>
</dbReference>
<dbReference type="AlphaFoldDB" id="A0A2R5LJ47"/>
<feature type="region of interest" description="Disordered" evidence="7">
    <location>
        <begin position="148"/>
        <end position="267"/>
    </location>
</feature>
<dbReference type="InterPro" id="IPR035979">
    <property type="entry name" value="RBD_domain_sf"/>
</dbReference>
<protein>
    <recommendedName>
        <fullName evidence="2">U11/U12 small nuclear ribonucleoprotein 35 kDa protein</fullName>
    </recommendedName>
    <alternativeName>
        <fullName evidence="5">U1 snRNP-binding protein homolog</fullName>
    </alternativeName>
</protein>
<dbReference type="EMBL" id="GGLE01005390">
    <property type="protein sequence ID" value="MBY09516.1"/>
    <property type="molecule type" value="Transcribed_RNA"/>
</dbReference>
<dbReference type="InterPro" id="IPR000504">
    <property type="entry name" value="RRM_dom"/>
</dbReference>
<evidence type="ECO:0000256" key="4">
    <source>
        <dbReference type="ARBA" id="ARBA00023242"/>
    </source>
</evidence>
<dbReference type="GO" id="GO:0017069">
    <property type="term" value="F:snRNA binding"/>
    <property type="evidence" value="ECO:0007669"/>
    <property type="project" value="TreeGrafter"/>
</dbReference>
<evidence type="ECO:0000256" key="2">
    <source>
        <dbReference type="ARBA" id="ARBA00021080"/>
    </source>
</evidence>
<dbReference type="Pfam" id="PF00076">
    <property type="entry name" value="RRM_1"/>
    <property type="match status" value="1"/>
</dbReference>
<feature type="compositionally biased region" description="Basic and acidic residues" evidence="7">
    <location>
        <begin position="148"/>
        <end position="164"/>
    </location>
</feature>
<evidence type="ECO:0000313" key="9">
    <source>
        <dbReference type="EMBL" id="MBY09516.1"/>
    </source>
</evidence>
<dbReference type="SMART" id="SM00360">
    <property type="entry name" value="RRM"/>
    <property type="match status" value="1"/>
</dbReference>
<feature type="compositionally biased region" description="Basic and acidic residues" evidence="7">
    <location>
        <begin position="210"/>
        <end position="226"/>
    </location>
</feature>
<dbReference type="InterPro" id="IPR012677">
    <property type="entry name" value="Nucleotide-bd_a/b_plait_sf"/>
</dbReference>
<dbReference type="FunFam" id="3.30.70.330:FF:000132">
    <property type="entry name" value="Small nuclear ribonucleoprotein U11/U12 subunit 35"/>
    <property type="match status" value="1"/>
</dbReference>
<evidence type="ECO:0000256" key="3">
    <source>
        <dbReference type="ARBA" id="ARBA00022884"/>
    </source>
</evidence>
<dbReference type="PROSITE" id="PS50102">
    <property type="entry name" value="RRM"/>
    <property type="match status" value="1"/>
</dbReference>
<reference evidence="9" key="1">
    <citation type="submission" date="2018-03" db="EMBL/GenBank/DDBJ databases">
        <title>The relapsing fever spirochete Borrelia turicatae persists in the highly oxidative environment of its soft-bodied tick vector.</title>
        <authorList>
            <person name="Bourret T.J."/>
            <person name="Boyle W.K."/>
            <person name="Valenzuela J.G."/>
            <person name="Oliveira F."/>
            <person name="Lopez J.E."/>
        </authorList>
    </citation>
    <scope>NUCLEOTIDE SEQUENCE</scope>
    <source>
        <strain evidence="9">Kansas strain/isolate</strain>
        <tissue evidence="9">Salivary glands</tissue>
    </source>
</reference>
<organism evidence="9">
    <name type="scientific">Ornithodoros turicata</name>
    <dbReference type="NCBI Taxonomy" id="34597"/>
    <lineage>
        <taxon>Eukaryota</taxon>
        <taxon>Metazoa</taxon>
        <taxon>Ecdysozoa</taxon>
        <taxon>Arthropoda</taxon>
        <taxon>Chelicerata</taxon>
        <taxon>Arachnida</taxon>
        <taxon>Acari</taxon>
        <taxon>Parasitiformes</taxon>
        <taxon>Ixodida</taxon>
        <taxon>Ixodoidea</taxon>
        <taxon>Argasidae</taxon>
        <taxon>Ornithodorinae</taxon>
        <taxon>Ornithodoros</taxon>
    </lineage>
</organism>
<evidence type="ECO:0000259" key="8">
    <source>
        <dbReference type="PROSITE" id="PS50102"/>
    </source>
</evidence>
<comment type="subcellular location">
    <subcellularLocation>
        <location evidence="1">Nucleus</location>
    </subcellularLocation>
</comment>
<keyword evidence="3 6" id="KW-0694">RNA-binding</keyword>
<evidence type="ECO:0000256" key="6">
    <source>
        <dbReference type="PROSITE-ProRule" id="PRU00176"/>
    </source>
</evidence>
<dbReference type="PANTHER" id="PTHR13952:SF6">
    <property type="entry name" value="U11_U12 SMALL NUCLEAR RIBONUCLEOPROTEIN 35 KDA PROTEIN"/>
    <property type="match status" value="1"/>
</dbReference>
<name>A0A2R5LJ47_9ACAR</name>
<sequence length="267" mass="31054">MDDLANWTPIPRTYDPLKAGSIDGTDVKPHDHGIVRAMEATYKTNKHVEGDPESTLFVARLNPSTTEERLHKYFSRYGEVKRCHLVRDVITGFSKCYGFVEFYDKRDAVEANDVNQDYIDEYKIFVDFERERILPGWIPRRLGGGFGGKKESGQLRFGGRDRPFKKPIILNKKGGGRSRGWGGHERDFEDDGSDDRRHRGGGGGGGWRRQRMDGDRWQDRQGDRYGRGRHHSSRHEERGEGWQQWRRQEDKHGSRRSHHDGRHSDYD</sequence>
<keyword evidence="9" id="KW-0687">Ribonucleoprotein</keyword>
<keyword evidence="4" id="KW-0539">Nucleus</keyword>
<proteinExistence type="predicted"/>
<dbReference type="PANTHER" id="PTHR13952">
    <property type="entry name" value="U1 SMALL NUCLEAR RIBONUCLEOPROTEIN 70 KD"/>
    <property type="match status" value="1"/>
</dbReference>
<dbReference type="GO" id="GO:0071011">
    <property type="term" value="C:precatalytic spliceosome"/>
    <property type="evidence" value="ECO:0007669"/>
    <property type="project" value="TreeGrafter"/>
</dbReference>
<feature type="compositionally biased region" description="Basic and acidic residues" evidence="7">
    <location>
        <begin position="234"/>
        <end position="252"/>
    </location>
</feature>
<evidence type="ECO:0000256" key="5">
    <source>
        <dbReference type="ARBA" id="ARBA00031739"/>
    </source>
</evidence>